<gene>
    <name evidence="1" type="ORF">BTO30_00610</name>
</gene>
<organism evidence="1 2">
    <name type="scientific">Domibacillus antri</name>
    <dbReference type="NCBI Taxonomy" id="1714264"/>
    <lineage>
        <taxon>Bacteria</taxon>
        <taxon>Bacillati</taxon>
        <taxon>Bacillota</taxon>
        <taxon>Bacilli</taxon>
        <taxon>Bacillales</taxon>
        <taxon>Bacillaceae</taxon>
        <taxon>Domibacillus</taxon>
    </lineage>
</organism>
<dbReference type="SUPFAM" id="SSF46955">
    <property type="entry name" value="Putative DNA-binding domain"/>
    <property type="match status" value="1"/>
</dbReference>
<dbReference type="Proteomes" id="UP000185568">
    <property type="component" value="Unassembled WGS sequence"/>
</dbReference>
<dbReference type="OrthoDB" id="2737532at2"/>
<evidence type="ECO:0000313" key="2">
    <source>
        <dbReference type="Proteomes" id="UP000185568"/>
    </source>
</evidence>
<dbReference type="EMBL" id="MSDU01000003">
    <property type="protein sequence ID" value="OLN23962.1"/>
    <property type="molecule type" value="Genomic_DNA"/>
</dbReference>
<comment type="caution">
    <text evidence="1">The sequence shown here is derived from an EMBL/GenBank/DDBJ whole genome shotgun (WGS) entry which is preliminary data.</text>
</comment>
<dbReference type="InterPro" id="IPR009061">
    <property type="entry name" value="DNA-bd_dom_put_sf"/>
</dbReference>
<sequence length="89" mass="10531">MNQLQTNNEQSYFTENQFKAWIAEAFKNVETHQPTKKEWMSIKEACVYIGVAYNTFAKYREMGLRVCEIDGVKRVSKSEIDSFLNRFSY</sequence>
<evidence type="ECO:0008006" key="3">
    <source>
        <dbReference type="Google" id="ProtNLM"/>
    </source>
</evidence>
<dbReference type="RefSeq" id="WP_075396779.1">
    <property type="nucleotide sequence ID" value="NZ_MSDU01000003.1"/>
</dbReference>
<reference evidence="1 2" key="1">
    <citation type="submission" date="2016-12" db="EMBL/GenBank/DDBJ databases">
        <title>Domibacillus antri genome sequencing.</title>
        <authorList>
            <person name="Verma A."/>
            <person name="Krishnamurthi S."/>
        </authorList>
    </citation>
    <scope>NUCLEOTIDE SEQUENCE [LARGE SCALE GENOMIC DNA]</scope>
    <source>
        <strain evidence="1 2">XD80</strain>
    </source>
</reference>
<keyword evidence="2" id="KW-1185">Reference proteome</keyword>
<proteinExistence type="predicted"/>
<name>A0A1Q8Q9J6_9BACI</name>
<protein>
    <recommendedName>
        <fullName evidence="3">Helix-turn-helix domain-containing protein</fullName>
    </recommendedName>
</protein>
<dbReference type="AlphaFoldDB" id="A0A1Q8Q9J6"/>
<accession>A0A1Q8Q9J6</accession>
<evidence type="ECO:0000313" key="1">
    <source>
        <dbReference type="EMBL" id="OLN23962.1"/>
    </source>
</evidence>